<feature type="transmembrane region" description="Helical" evidence="5">
    <location>
        <begin position="12"/>
        <end position="31"/>
    </location>
</feature>
<evidence type="ECO:0000256" key="1">
    <source>
        <dbReference type="ARBA" id="ARBA00004141"/>
    </source>
</evidence>
<keyword evidence="4 5" id="KW-0472">Membrane</keyword>
<dbReference type="Pfam" id="PF05105">
    <property type="entry name" value="Phage_holin_4_1"/>
    <property type="match status" value="1"/>
</dbReference>
<evidence type="ECO:0000256" key="3">
    <source>
        <dbReference type="ARBA" id="ARBA00022989"/>
    </source>
</evidence>
<protein>
    <recommendedName>
        <fullName evidence="8">Holin</fullName>
    </recommendedName>
</protein>
<dbReference type="AlphaFoldDB" id="A0A1G2EGJ0"/>
<dbReference type="STRING" id="1801672.A2896_01695"/>
<dbReference type="EMBL" id="MHMH01000013">
    <property type="protein sequence ID" value="OGZ24328.1"/>
    <property type="molecule type" value="Genomic_DNA"/>
</dbReference>
<dbReference type="InterPro" id="IPR006480">
    <property type="entry name" value="Phage_holin_4_1"/>
</dbReference>
<evidence type="ECO:0000256" key="2">
    <source>
        <dbReference type="ARBA" id="ARBA00022692"/>
    </source>
</evidence>
<evidence type="ECO:0000313" key="6">
    <source>
        <dbReference type="EMBL" id="OGZ24328.1"/>
    </source>
</evidence>
<keyword evidence="3 5" id="KW-1133">Transmembrane helix</keyword>
<sequence>MDVLTILAAPQIQNIVVLIGIDIVVGILAALKNKEFVLGKLGGFMKKGIVAYVLGLGILMVVAEALPSLSLVVTVAYFLVILALIGSILDNLGKLGLPVPKMLRK</sequence>
<dbReference type="Proteomes" id="UP000178647">
    <property type="component" value="Unassembled WGS sequence"/>
</dbReference>
<organism evidence="6 7">
    <name type="scientific">Candidatus Nealsonbacteria bacterium RIFCSPLOWO2_01_FULL_43_32</name>
    <dbReference type="NCBI Taxonomy" id="1801672"/>
    <lineage>
        <taxon>Bacteria</taxon>
        <taxon>Candidatus Nealsoniibacteriota</taxon>
    </lineage>
</organism>
<keyword evidence="2 5" id="KW-0812">Transmembrane</keyword>
<name>A0A1G2EGJ0_9BACT</name>
<feature type="transmembrane region" description="Helical" evidence="5">
    <location>
        <begin position="69"/>
        <end position="92"/>
    </location>
</feature>
<reference evidence="6 7" key="1">
    <citation type="journal article" date="2016" name="Nat. Commun.">
        <title>Thousands of microbial genomes shed light on interconnected biogeochemical processes in an aquifer system.</title>
        <authorList>
            <person name="Anantharaman K."/>
            <person name="Brown C.T."/>
            <person name="Hug L.A."/>
            <person name="Sharon I."/>
            <person name="Castelle C.J."/>
            <person name="Probst A.J."/>
            <person name="Thomas B.C."/>
            <person name="Singh A."/>
            <person name="Wilkins M.J."/>
            <person name="Karaoz U."/>
            <person name="Brodie E.L."/>
            <person name="Williams K.H."/>
            <person name="Hubbard S.S."/>
            <person name="Banfield J.F."/>
        </authorList>
    </citation>
    <scope>NUCLEOTIDE SEQUENCE [LARGE SCALE GENOMIC DNA]</scope>
</reference>
<evidence type="ECO:0000256" key="4">
    <source>
        <dbReference type="ARBA" id="ARBA00023136"/>
    </source>
</evidence>
<evidence type="ECO:0000256" key="5">
    <source>
        <dbReference type="SAM" id="Phobius"/>
    </source>
</evidence>
<comment type="caution">
    <text evidence="6">The sequence shown here is derived from an EMBL/GenBank/DDBJ whole genome shotgun (WGS) entry which is preliminary data.</text>
</comment>
<evidence type="ECO:0008006" key="8">
    <source>
        <dbReference type="Google" id="ProtNLM"/>
    </source>
</evidence>
<accession>A0A1G2EGJ0</accession>
<proteinExistence type="predicted"/>
<gene>
    <name evidence="6" type="ORF">A2896_01695</name>
</gene>
<dbReference type="GO" id="GO:0016020">
    <property type="term" value="C:membrane"/>
    <property type="evidence" value="ECO:0007669"/>
    <property type="project" value="UniProtKB-SubCell"/>
</dbReference>
<feature type="transmembrane region" description="Helical" evidence="5">
    <location>
        <begin position="43"/>
        <end position="63"/>
    </location>
</feature>
<comment type="subcellular location">
    <subcellularLocation>
        <location evidence="1">Membrane</location>
        <topology evidence="1">Multi-pass membrane protein</topology>
    </subcellularLocation>
</comment>
<evidence type="ECO:0000313" key="7">
    <source>
        <dbReference type="Proteomes" id="UP000178647"/>
    </source>
</evidence>